<keyword evidence="1" id="KW-0732">Signal</keyword>
<dbReference type="OrthoDB" id="66977at2759"/>
<name>A0A4Y2D7N6_ARAVE</name>
<dbReference type="Gene3D" id="2.40.50.90">
    <property type="match status" value="1"/>
</dbReference>
<dbReference type="GO" id="GO:0005737">
    <property type="term" value="C:cytoplasm"/>
    <property type="evidence" value="ECO:0007669"/>
    <property type="project" value="UniProtKB-ARBA"/>
</dbReference>
<dbReference type="Gene3D" id="2.30.30.140">
    <property type="match status" value="1"/>
</dbReference>
<dbReference type="AlphaFoldDB" id="A0A4Y2D7N6"/>
<feature type="signal peptide" evidence="1">
    <location>
        <begin position="1"/>
        <end position="19"/>
    </location>
</feature>
<dbReference type="SMART" id="SM00333">
    <property type="entry name" value="TUDOR"/>
    <property type="match status" value="1"/>
</dbReference>
<keyword evidence="3" id="KW-0378">Hydrolase</keyword>
<evidence type="ECO:0000313" key="3">
    <source>
        <dbReference type="EMBL" id="GBM12802.1"/>
    </source>
</evidence>
<evidence type="ECO:0000259" key="2">
    <source>
        <dbReference type="PROSITE" id="PS50304"/>
    </source>
</evidence>
<dbReference type="Pfam" id="PF00567">
    <property type="entry name" value="TUDOR"/>
    <property type="match status" value="1"/>
</dbReference>
<dbReference type="InterPro" id="IPR050621">
    <property type="entry name" value="Tudor_domain_containing"/>
</dbReference>
<accession>A0A4Y2D7N6</accession>
<dbReference type="Proteomes" id="UP000499080">
    <property type="component" value="Unassembled WGS sequence"/>
</dbReference>
<gene>
    <name evidence="3" type="primary">TDRD9</name>
    <name evidence="3" type="ORF">AVEN_247577_1</name>
</gene>
<keyword evidence="3" id="KW-0547">Nucleotide-binding</keyword>
<sequence length="600" mass="69178">MLACILFSAASLSLQSFFARPFDKALDAYRSRRSWADGTFSDCLCFLNAHRVWKQLSTQGQFRRPGGITEDKWCENNYIQKKRIKEVNLLVKDIQVRLERLNIFVDRRERFANAEESNTLILKMVIAGAFFPYYYIQQPLDEIQISKDINENDPRSTVLVTGLPPNHGILYATALKEMLTRCSQNISIEFEESKAYIRFMSKYDENKSLVHPEVYMAVKMRKLDMKLWLALFSHEEAESKTRQLLSSRCSSSSSLLKSSNRITVSEESIFKRIPLPPLEQSTSDIFITQVNSCGSFWARYTTHETNRLVMFLETTINNNKGRNLKHLTKPPKLNGLYLAPYSEGSNEPLYYRAQVMEIEPPKVSIFFVDYGNAETINISELREIPESTPDVLNTPCLAFECHLAEVKPLSYKSPNGQWSPEANMWFKTQISGKILHSKEVVIRRKMVKFHMDSPRYMLLLDQWPKKTCLSLLRSLNDRTLNLEGMLLGFLSDKSLPFAVAPDRLELVKEMSKDRKALNRITMHRNAASYKTRFGISQTVKEALFEDLQKEFFSLNLDESTNSNNRKIVTLVVSYMTENGNISTKHLSSYCVDNVNSETIF</sequence>
<reference evidence="3 4" key="1">
    <citation type="journal article" date="2019" name="Sci. Rep.">
        <title>Orb-weaving spider Araneus ventricosus genome elucidates the spidroin gene catalogue.</title>
        <authorList>
            <person name="Kono N."/>
            <person name="Nakamura H."/>
            <person name="Ohtoshi R."/>
            <person name="Moran D.A.P."/>
            <person name="Shinohara A."/>
            <person name="Yoshida Y."/>
            <person name="Fujiwara M."/>
            <person name="Mori M."/>
            <person name="Tomita M."/>
            <person name="Arakawa K."/>
        </authorList>
    </citation>
    <scope>NUCLEOTIDE SEQUENCE [LARGE SCALE GENOMIC DNA]</scope>
</reference>
<keyword evidence="3" id="KW-0067">ATP-binding</keyword>
<dbReference type="PANTHER" id="PTHR22948:SF29">
    <property type="entry name" value="FI02030P-RELATED"/>
    <property type="match status" value="1"/>
</dbReference>
<dbReference type="PANTHER" id="PTHR22948">
    <property type="entry name" value="TUDOR DOMAIN CONTAINING PROTEIN"/>
    <property type="match status" value="1"/>
</dbReference>
<evidence type="ECO:0000256" key="1">
    <source>
        <dbReference type="SAM" id="SignalP"/>
    </source>
</evidence>
<dbReference type="SUPFAM" id="SSF63748">
    <property type="entry name" value="Tudor/PWWP/MBT"/>
    <property type="match status" value="1"/>
</dbReference>
<dbReference type="GO" id="GO:0004386">
    <property type="term" value="F:helicase activity"/>
    <property type="evidence" value="ECO:0007669"/>
    <property type="project" value="UniProtKB-KW"/>
</dbReference>
<evidence type="ECO:0000313" key="4">
    <source>
        <dbReference type="Proteomes" id="UP000499080"/>
    </source>
</evidence>
<keyword evidence="3" id="KW-0347">Helicase</keyword>
<protein>
    <submittedName>
        <fullName evidence="3">ATP-dependent RNA helicase TDRD9</fullName>
    </submittedName>
</protein>
<dbReference type="InterPro" id="IPR002999">
    <property type="entry name" value="Tudor"/>
</dbReference>
<dbReference type="EMBL" id="BGPR01000319">
    <property type="protein sequence ID" value="GBM12802.1"/>
    <property type="molecule type" value="Genomic_DNA"/>
</dbReference>
<dbReference type="InterPro" id="IPR035437">
    <property type="entry name" value="SNase_OB-fold_sf"/>
</dbReference>
<comment type="caution">
    <text evidence="3">The sequence shown here is derived from an EMBL/GenBank/DDBJ whole genome shotgun (WGS) entry which is preliminary data.</text>
</comment>
<dbReference type="PROSITE" id="PS50304">
    <property type="entry name" value="TUDOR"/>
    <property type="match status" value="1"/>
</dbReference>
<feature type="chain" id="PRO_5021191394" evidence="1">
    <location>
        <begin position="20"/>
        <end position="600"/>
    </location>
</feature>
<keyword evidence="4" id="KW-1185">Reference proteome</keyword>
<feature type="domain" description="Tudor" evidence="2">
    <location>
        <begin position="330"/>
        <end position="391"/>
    </location>
</feature>
<proteinExistence type="predicted"/>
<organism evidence="3 4">
    <name type="scientific">Araneus ventricosus</name>
    <name type="common">Orbweaver spider</name>
    <name type="synonym">Epeira ventricosa</name>
    <dbReference type="NCBI Taxonomy" id="182803"/>
    <lineage>
        <taxon>Eukaryota</taxon>
        <taxon>Metazoa</taxon>
        <taxon>Ecdysozoa</taxon>
        <taxon>Arthropoda</taxon>
        <taxon>Chelicerata</taxon>
        <taxon>Arachnida</taxon>
        <taxon>Araneae</taxon>
        <taxon>Araneomorphae</taxon>
        <taxon>Entelegynae</taxon>
        <taxon>Araneoidea</taxon>
        <taxon>Araneidae</taxon>
        <taxon>Araneus</taxon>
    </lineage>
</organism>